<accession>A0A2L0EZ82</accession>
<evidence type="ECO:0000256" key="1">
    <source>
        <dbReference type="SAM" id="MobiDB-lite"/>
    </source>
</evidence>
<evidence type="ECO:0000313" key="3">
    <source>
        <dbReference type="EMBL" id="AUX44539.1"/>
    </source>
</evidence>
<dbReference type="GO" id="GO:0006313">
    <property type="term" value="P:DNA transposition"/>
    <property type="evidence" value="ECO:0007669"/>
    <property type="project" value="InterPro"/>
</dbReference>
<sequence>MSRSSMRFRCRGDLPGCARRTYRLRKPRRNGPTHLVMTPVHFLARIAALVPPPRYPLLRLSGVLASGSSWRAAVVPHGPAATGAPVPEKNKKSATAPPTCANDITAPPPAATQHPPASARTSLGDGIVRPVYARIDWASLIRRVYLEDVLACPCGGRRRVVADISEREAIVAILTHLGIPTEPPPIARARG</sequence>
<evidence type="ECO:0000259" key="2">
    <source>
        <dbReference type="Pfam" id="PF04986"/>
    </source>
</evidence>
<protein>
    <recommendedName>
        <fullName evidence="2">Transposase IS801/IS1294 domain-containing protein</fullName>
    </recommendedName>
</protein>
<dbReference type="Pfam" id="PF04986">
    <property type="entry name" value="Y2_Tnp"/>
    <property type="match status" value="1"/>
</dbReference>
<proteinExistence type="predicted"/>
<name>A0A2L0EZ82_SORCE</name>
<feature type="region of interest" description="Disordered" evidence="1">
    <location>
        <begin position="80"/>
        <end position="122"/>
    </location>
</feature>
<gene>
    <name evidence="3" type="ORF">SOCE26_060030</name>
</gene>
<evidence type="ECO:0000313" key="4">
    <source>
        <dbReference type="Proteomes" id="UP000238348"/>
    </source>
</evidence>
<dbReference type="EMBL" id="CP012673">
    <property type="protein sequence ID" value="AUX44539.1"/>
    <property type="molecule type" value="Genomic_DNA"/>
</dbReference>
<reference evidence="3 4" key="1">
    <citation type="submission" date="2015-09" db="EMBL/GenBank/DDBJ databases">
        <title>Sorangium comparison.</title>
        <authorList>
            <person name="Zaburannyi N."/>
            <person name="Bunk B."/>
            <person name="Overmann J."/>
            <person name="Mueller R."/>
        </authorList>
    </citation>
    <scope>NUCLEOTIDE SEQUENCE [LARGE SCALE GENOMIC DNA]</scope>
    <source>
        <strain evidence="3 4">So ce26</strain>
    </source>
</reference>
<dbReference type="AlphaFoldDB" id="A0A2L0EZ82"/>
<dbReference type="InterPro" id="IPR007069">
    <property type="entry name" value="Transposase_32"/>
</dbReference>
<organism evidence="3 4">
    <name type="scientific">Sorangium cellulosum</name>
    <name type="common">Polyangium cellulosum</name>
    <dbReference type="NCBI Taxonomy" id="56"/>
    <lineage>
        <taxon>Bacteria</taxon>
        <taxon>Pseudomonadati</taxon>
        <taxon>Myxococcota</taxon>
        <taxon>Polyangia</taxon>
        <taxon>Polyangiales</taxon>
        <taxon>Polyangiaceae</taxon>
        <taxon>Sorangium</taxon>
    </lineage>
</organism>
<dbReference type="GO" id="GO:0004803">
    <property type="term" value="F:transposase activity"/>
    <property type="evidence" value="ECO:0007669"/>
    <property type="project" value="InterPro"/>
</dbReference>
<dbReference type="GO" id="GO:0003677">
    <property type="term" value="F:DNA binding"/>
    <property type="evidence" value="ECO:0007669"/>
    <property type="project" value="InterPro"/>
</dbReference>
<feature type="domain" description="Transposase IS801/IS1294" evidence="2">
    <location>
        <begin position="21"/>
        <end position="65"/>
    </location>
</feature>
<dbReference type="Proteomes" id="UP000238348">
    <property type="component" value="Chromosome"/>
</dbReference>